<dbReference type="RefSeq" id="WP_344928850.1">
    <property type="nucleotide sequence ID" value="NZ_BAAAYK010000038.1"/>
</dbReference>
<comment type="caution">
    <text evidence="2">The sequence shown here is derived from an EMBL/GenBank/DDBJ whole genome shotgun (WGS) entry which is preliminary data.</text>
</comment>
<accession>A0ABP6RSC9</accession>
<dbReference type="NCBIfam" id="TIGR01460">
    <property type="entry name" value="HAD-SF-IIA"/>
    <property type="match status" value="1"/>
</dbReference>
<reference evidence="3" key="1">
    <citation type="journal article" date="2019" name="Int. J. Syst. Evol. Microbiol.">
        <title>The Global Catalogue of Microorganisms (GCM) 10K type strain sequencing project: providing services to taxonomists for standard genome sequencing and annotation.</title>
        <authorList>
            <consortium name="The Broad Institute Genomics Platform"/>
            <consortium name="The Broad Institute Genome Sequencing Center for Infectious Disease"/>
            <person name="Wu L."/>
            <person name="Ma J."/>
        </authorList>
    </citation>
    <scope>NUCLEOTIDE SEQUENCE [LARGE SCALE GENOMIC DNA]</scope>
    <source>
        <strain evidence="3">JCM 9687</strain>
    </source>
</reference>
<dbReference type="Pfam" id="PF13344">
    <property type="entry name" value="Hydrolase_6"/>
    <property type="match status" value="1"/>
</dbReference>
<sequence length="341" mass="35396">MTGTLLDHHDAVLLDLDGTVYRGGQLAPGADEAIEEVRRKGVQVRYVTNNASKPAQAVADHLNALGLQATADEVSTSAQAGAALLAEQLPTGAKVLVVGSEALAAEVEQLGLTPVRENADEPVAVVQGHSPDTGWWNLAEACLAIRAGATWVACNADATLPTERGELPGNGSMVAALRAATGQEPQVAGKPERPLLDRAVSSARAGRPLMVGDRLDTDISGAVRSGMPSLMVLTGVGTPADALFAPVELRPEHIADDLRGLHLPHEVTAVGDQPDWKVRVADGVLELSAASDRPESSGTREHALGALRALCAAWWPVGSGQVTVRSADSTSTDALRRLGFA</sequence>
<dbReference type="Pfam" id="PF18407">
    <property type="entry name" value="GNAT_like"/>
    <property type="match status" value="1"/>
</dbReference>
<name>A0ABP6RSC9_9PSEU</name>
<keyword evidence="3" id="KW-1185">Reference proteome</keyword>
<proteinExistence type="predicted"/>
<dbReference type="Gene3D" id="3.30.300.290">
    <property type="match status" value="1"/>
</dbReference>
<evidence type="ECO:0000259" key="1">
    <source>
        <dbReference type="Pfam" id="PF18407"/>
    </source>
</evidence>
<dbReference type="Pfam" id="PF13242">
    <property type="entry name" value="Hydrolase_like"/>
    <property type="match status" value="1"/>
</dbReference>
<dbReference type="EMBL" id="BAAAYK010000038">
    <property type="protein sequence ID" value="GAA3360673.1"/>
    <property type="molecule type" value="Genomic_DNA"/>
</dbReference>
<dbReference type="InterPro" id="IPR006357">
    <property type="entry name" value="HAD-SF_hydro_IIA"/>
</dbReference>
<dbReference type="InterPro" id="IPR023214">
    <property type="entry name" value="HAD_sf"/>
</dbReference>
<feature type="domain" description="GCN5-related N-acetyltransferase-like" evidence="1">
    <location>
        <begin position="273"/>
        <end position="339"/>
    </location>
</feature>
<dbReference type="SUPFAM" id="SSF56784">
    <property type="entry name" value="HAD-like"/>
    <property type="match status" value="1"/>
</dbReference>
<dbReference type="InterPro" id="IPR036412">
    <property type="entry name" value="HAD-like_sf"/>
</dbReference>
<dbReference type="InterPro" id="IPR041065">
    <property type="entry name" value="GNAT-like"/>
</dbReference>
<evidence type="ECO:0000313" key="2">
    <source>
        <dbReference type="EMBL" id="GAA3360673.1"/>
    </source>
</evidence>
<keyword evidence="2" id="KW-0378">Hydrolase</keyword>
<gene>
    <name evidence="2" type="ORF">GCM10020366_41650</name>
</gene>
<dbReference type="GO" id="GO:0016787">
    <property type="term" value="F:hydrolase activity"/>
    <property type="evidence" value="ECO:0007669"/>
    <property type="project" value="UniProtKB-KW"/>
</dbReference>
<dbReference type="PANTHER" id="PTHR19288:SF95">
    <property type="entry name" value="D-GLYCEROL 3-PHOSPHATE PHOSPHATASE"/>
    <property type="match status" value="1"/>
</dbReference>
<dbReference type="Gene3D" id="3.40.50.1000">
    <property type="entry name" value="HAD superfamily/HAD-like"/>
    <property type="match status" value="2"/>
</dbReference>
<organism evidence="2 3">
    <name type="scientific">Saccharopolyspora gregorii</name>
    <dbReference type="NCBI Taxonomy" id="33914"/>
    <lineage>
        <taxon>Bacteria</taxon>
        <taxon>Bacillati</taxon>
        <taxon>Actinomycetota</taxon>
        <taxon>Actinomycetes</taxon>
        <taxon>Pseudonocardiales</taxon>
        <taxon>Pseudonocardiaceae</taxon>
        <taxon>Saccharopolyspora</taxon>
    </lineage>
</organism>
<protein>
    <submittedName>
        <fullName evidence="2">HAD-IIA family hydrolase</fullName>
    </submittedName>
</protein>
<dbReference type="PANTHER" id="PTHR19288">
    <property type="entry name" value="4-NITROPHENYLPHOSPHATASE-RELATED"/>
    <property type="match status" value="1"/>
</dbReference>
<dbReference type="Proteomes" id="UP001500483">
    <property type="component" value="Unassembled WGS sequence"/>
</dbReference>
<evidence type="ECO:0000313" key="3">
    <source>
        <dbReference type="Proteomes" id="UP001500483"/>
    </source>
</evidence>